<feature type="region of interest" description="Disordered" evidence="13">
    <location>
        <begin position="63"/>
        <end position="82"/>
    </location>
</feature>
<evidence type="ECO:0000256" key="1">
    <source>
        <dbReference type="ARBA" id="ARBA00022527"/>
    </source>
</evidence>
<dbReference type="InterPro" id="IPR011009">
    <property type="entry name" value="Kinase-like_dom_sf"/>
</dbReference>
<dbReference type="GO" id="GO:0005524">
    <property type="term" value="F:ATP binding"/>
    <property type="evidence" value="ECO:0007669"/>
    <property type="project" value="UniProtKB-UniRule"/>
</dbReference>
<evidence type="ECO:0000256" key="3">
    <source>
        <dbReference type="ARBA" id="ARBA00022741"/>
    </source>
</evidence>
<dbReference type="InterPro" id="IPR008271">
    <property type="entry name" value="Ser/Thr_kinase_AS"/>
</dbReference>
<protein>
    <recommendedName>
        <fullName evidence="7">mitogen-activated protein kinase kinase</fullName>
        <ecNumber evidence="7">2.7.12.2</ecNumber>
    </recommendedName>
</protein>
<keyword evidence="3 11" id="KW-0547">Nucleotide-binding</keyword>
<dbReference type="SUPFAM" id="SSF56112">
    <property type="entry name" value="Protein kinase-like (PK-like)"/>
    <property type="match status" value="1"/>
</dbReference>
<accession>A0A6A7G9Q8</accession>
<dbReference type="PROSITE" id="PS50011">
    <property type="entry name" value="PROTEIN_KINASE_DOM"/>
    <property type="match status" value="1"/>
</dbReference>
<dbReference type="Pfam" id="PF00069">
    <property type="entry name" value="Pkinase"/>
    <property type="match status" value="1"/>
</dbReference>
<feature type="region of interest" description="Disordered" evidence="13">
    <location>
        <begin position="1"/>
        <end position="22"/>
    </location>
</feature>
<dbReference type="GO" id="GO:0043068">
    <property type="term" value="P:positive regulation of programmed cell death"/>
    <property type="evidence" value="ECO:0007669"/>
    <property type="project" value="UniProtKB-ARBA"/>
</dbReference>
<keyword evidence="1 12" id="KW-0723">Serine/threonine-protein kinase</keyword>
<evidence type="ECO:0000256" key="4">
    <source>
        <dbReference type="ARBA" id="ARBA00022777"/>
    </source>
</evidence>
<dbReference type="SMART" id="SM00220">
    <property type="entry name" value="S_TKc"/>
    <property type="match status" value="1"/>
</dbReference>
<evidence type="ECO:0000256" key="10">
    <source>
        <dbReference type="ARBA" id="ARBA00051693"/>
    </source>
</evidence>
<reference evidence="15" key="1">
    <citation type="submission" date="2017-11" db="EMBL/GenBank/DDBJ databases">
        <title>The sensing device of the deep-sea amphipod.</title>
        <authorList>
            <person name="Kobayashi H."/>
            <person name="Nagahama T."/>
            <person name="Arai W."/>
            <person name="Sasagawa Y."/>
            <person name="Umeda M."/>
            <person name="Hayashi T."/>
            <person name="Nikaido I."/>
            <person name="Watanabe H."/>
            <person name="Oguri K."/>
            <person name="Kitazato H."/>
            <person name="Fujioka K."/>
            <person name="Kido Y."/>
            <person name="Takami H."/>
        </authorList>
    </citation>
    <scope>NUCLEOTIDE SEQUENCE</scope>
    <source>
        <tissue evidence="15">Whole body</tissue>
    </source>
</reference>
<feature type="domain" description="Protein kinase" evidence="14">
    <location>
        <begin position="109"/>
        <end position="368"/>
    </location>
</feature>
<comment type="similarity">
    <text evidence="6">Belongs to the protein kinase superfamily. STE Ser/Thr protein kinase family. MAP kinase kinase subfamily.</text>
</comment>
<dbReference type="Gene3D" id="1.10.510.10">
    <property type="entry name" value="Transferase(Phosphotransferase) domain 1"/>
    <property type="match status" value="1"/>
</dbReference>
<dbReference type="GO" id="GO:0004708">
    <property type="term" value="F:MAP kinase kinase activity"/>
    <property type="evidence" value="ECO:0007669"/>
    <property type="project" value="UniProtKB-EC"/>
</dbReference>
<feature type="binding site" evidence="11">
    <location>
        <position position="138"/>
    </location>
    <ligand>
        <name>ATP</name>
        <dbReference type="ChEBI" id="CHEBI:30616"/>
    </ligand>
</feature>
<dbReference type="Gene3D" id="3.30.200.20">
    <property type="entry name" value="Phosphorylase Kinase, domain 1"/>
    <property type="match status" value="1"/>
</dbReference>
<dbReference type="FunFam" id="3.30.200.20:FF:000040">
    <property type="entry name" value="Dual specificity mitogen-activated protein kinase kinase"/>
    <property type="match status" value="1"/>
</dbReference>
<evidence type="ECO:0000256" key="9">
    <source>
        <dbReference type="ARBA" id="ARBA00049299"/>
    </source>
</evidence>
<dbReference type="EMBL" id="IACT01008147">
    <property type="protein sequence ID" value="LAC27259.1"/>
    <property type="molecule type" value="mRNA"/>
</dbReference>
<dbReference type="PROSITE" id="PS00108">
    <property type="entry name" value="PROTEIN_KINASE_ST"/>
    <property type="match status" value="1"/>
</dbReference>
<comment type="catalytic activity">
    <reaction evidence="8">
        <text>L-seryl-[protein] + ATP = O-phospho-L-seryl-[protein] + ADP + H(+)</text>
        <dbReference type="Rhea" id="RHEA:17989"/>
        <dbReference type="Rhea" id="RHEA-COMP:9863"/>
        <dbReference type="Rhea" id="RHEA-COMP:11604"/>
        <dbReference type="ChEBI" id="CHEBI:15378"/>
        <dbReference type="ChEBI" id="CHEBI:29999"/>
        <dbReference type="ChEBI" id="CHEBI:30616"/>
        <dbReference type="ChEBI" id="CHEBI:83421"/>
        <dbReference type="ChEBI" id="CHEBI:456216"/>
        <dbReference type="EC" id="2.7.12.2"/>
    </reaction>
</comment>
<evidence type="ECO:0000313" key="15">
    <source>
        <dbReference type="EMBL" id="LAC27259.1"/>
    </source>
</evidence>
<comment type="catalytic activity">
    <reaction evidence="9">
        <text>L-threonyl-[protein] + ATP = O-phospho-L-threonyl-[protein] + ADP + H(+)</text>
        <dbReference type="Rhea" id="RHEA:46608"/>
        <dbReference type="Rhea" id="RHEA-COMP:11060"/>
        <dbReference type="Rhea" id="RHEA-COMP:11605"/>
        <dbReference type="ChEBI" id="CHEBI:15378"/>
        <dbReference type="ChEBI" id="CHEBI:30013"/>
        <dbReference type="ChEBI" id="CHEBI:30616"/>
        <dbReference type="ChEBI" id="CHEBI:61977"/>
        <dbReference type="ChEBI" id="CHEBI:456216"/>
        <dbReference type="EC" id="2.7.12.2"/>
    </reaction>
</comment>
<organism evidence="15">
    <name type="scientific">Hirondellea gigas</name>
    <dbReference type="NCBI Taxonomy" id="1518452"/>
    <lineage>
        <taxon>Eukaryota</taxon>
        <taxon>Metazoa</taxon>
        <taxon>Ecdysozoa</taxon>
        <taxon>Arthropoda</taxon>
        <taxon>Crustacea</taxon>
        <taxon>Multicrustacea</taxon>
        <taxon>Malacostraca</taxon>
        <taxon>Eumalacostraca</taxon>
        <taxon>Peracarida</taxon>
        <taxon>Amphipoda</taxon>
        <taxon>Amphilochidea</taxon>
        <taxon>Lysianassida</taxon>
        <taxon>Lysianassidira</taxon>
        <taxon>Lysianassoidea</taxon>
        <taxon>Lysianassidae</taxon>
        <taxon>Hirondellea</taxon>
    </lineage>
</organism>
<comment type="catalytic activity">
    <reaction evidence="10">
        <text>L-tyrosyl-[protein] + ATP = O-phospho-L-tyrosyl-[protein] + ADP + H(+)</text>
        <dbReference type="Rhea" id="RHEA:10596"/>
        <dbReference type="Rhea" id="RHEA-COMP:10136"/>
        <dbReference type="Rhea" id="RHEA-COMP:20101"/>
        <dbReference type="ChEBI" id="CHEBI:15378"/>
        <dbReference type="ChEBI" id="CHEBI:30616"/>
        <dbReference type="ChEBI" id="CHEBI:46858"/>
        <dbReference type="ChEBI" id="CHEBI:61978"/>
        <dbReference type="ChEBI" id="CHEBI:456216"/>
        <dbReference type="EC" id="2.7.12.2"/>
    </reaction>
</comment>
<dbReference type="GO" id="GO:0010508">
    <property type="term" value="P:positive regulation of autophagy"/>
    <property type="evidence" value="ECO:0007669"/>
    <property type="project" value="UniProtKB-ARBA"/>
</dbReference>
<dbReference type="GO" id="GO:0004674">
    <property type="term" value="F:protein serine/threonine kinase activity"/>
    <property type="evidence" value="ECO:0007669"/>
    <property type="project" value="UniProtKB-KW"/>
</dbReference>
<proteinExistence type="evidence at transcript level"/>
<evidence type="ECO:0000259" key="14">
    <source>
        <dbReference type="PROSITE" id="PS50011"/>
    </source>
</evidence>
<dbReference type="InterPro" id="IPR000719">
    <property type="entry name" value="Prot_kinase_dom"/>
</dbReference>
<dbReference type="PANTHER" id="PTHR48013:SF9">
    <property type="entry name" value="DUAL SPECIFICITY MITOGEN-ACTIVATED PROTEIN KINASE KINASE 5"/>
    <property type="match status" value="1"/>
</dbReference>
<dbReference type="EC" id="2.7.12.2" evidence="7"/>
<name>A0A6A7G9Q8_9CRUS</name>
<dbReference type="InterPro" id="IPR017441">
    <property type="entry name" value="Protein_kinase_ATP_BS"/>
</dbReference>
<feature type="compositionally biased region" description="Acidic residues" evidence="13">
    <location>
        <begin position="71"/>
        <end position="80"/>
    </location>
</feature>
<evidence type="ECO:0000256" key="6">
    <source>
        <dbReference type="ARBA" id="ARBA00038035"/>
    </source>
</evidence>
<sequence>MTEATDKSSFKNLSLHLPTAEEGSATNAIAQVTPSGSYTFGQLRLNTKGFSLRSSTPTDIKKGCFPVSTELPDDDDDEEEGKITPRKLTPRQIGKGECTMSEITSLSEIQVLERIGTGSSGYVTKAVHIPTRMIVALKVVRPNKQATNHGQSLMMELQTLQRCTHPNIVSFYGAFFENGRVSILMDFMDHGTMKDMLQDSLPFPECHISAIINQVLKGLQYLHIDKKVIHRDLKPSNILFSSDGRVKLTDFGVSASLIGPDLEHRTSFVGTVSYMSPERLQGKCHSYASDIWSLGLIVTQCALGKFPRGFKPEDIKGTLFWDVLFETPSPTKDLNESSTELVDFVNSCLQKYPGDRPSAEILLKHPFIVKNNIDEEEIGRYFSVRLKDQEKILNRRFAQDNNRTSDLSDESFEMLSISSIGILETKESDIERIPNFDEREEKTSRN</sequence>
<evidence type="ECO:0000256" key="8">
    <source>
        <dbReference type="ARBA" id="ARBA00049014"/>
    </source>
</evidence>
<keyword evidence="5 11" id="KW-0067">ATP-binding</keyword>
<evidence type="ECO:0000256" key="7">
    <source>
        <dbReference type="ARBA" id="ARBA00038999"/>
    </source>
</evidence>
<dbReference type="PROSITE" id="PS00107">
    <property type="entry name" value="PROTEIN_KINASE_ATP"/>
    <property type="match status" value="1"/>
</dbReference>
<dbReference type="PANTHER" id="PTHR48013">
    <property type="entry name" value="DUAL SPECIFICITY MITOGEN-ACTIVATED PROTEIN KINASE KINASE 5-RELATED"/>
    <property type="match status" value="1"/>
</dbReference>
<evidence type="ECO:0000256" key="5">
    <source>
        <dbReference type="ARBA" id="ARBA00022840"/>
    </source>
</evidence>
<keyword evidence="2" id="KW-0808">Transferase</keyword>
<evidence type="ECO:0000256" key="2">
    <source>
        <dbReference type="ARBA" id="ARBA00022679"/>
    </source>
</evidence>
<keyword evidence="4 15" id="KW-0418">Kinase</keyword>
<evidence type="ECO:0000256" key="13">
    <source>
        <dbReference type="SAM" id="MobiDB-lite"/>
    </source>
</evidence>
<dbReference type="AlphaFoldDB" id="A0A6A7G9Q8"/>
<evidence type="ECO:0000256" key="12">
    <source>
        <dbReference type="RuleBase" id="RU000304"/>
    </source>
</evidence>
<evidence type="ECO:0000256" key="11">
    <source>
        <dbReference type="PROSITE-ProRule" id="PRU10141"/>
    </source>
</evidence>